<dbReference type="AlphaFoldDB" id="A0A8K0P743"/>
<evidence type="ECO:0008006" key="4">
    <source>
        <dbReference type="Google" id="ProtNLM"/>
    </source>
</evidence>
<dbReference type="OrthoDB" id="6781244at2759"/>
<dbReference type="SUPFAM" id="SSF56219">
    <property type="entry name" value="DNase I-like"/>
    <property type="match status" value="1"/>
</dbReference>
<evidence type="ECO:0000313" key="3">
    <source>
        <dbReference type="Proteomes" id="UP000792457"/>
    </source>
</evidence>
<comment type="caution">
    <text evidence="2">The sequence shown here is derived from an EMBL/GenBank/DDBJ whole genome shotgun (WGS) entry which is preliminary data.</text>
</comment>
<evidence type="ECO:0000256" key="1">
    <source>
        <dbReference type="SAM" id="MobiDB-lite"/>
    </source>
</evidence>
<evidence type="ECO:0000313" key="2">
    <source>
        <dbReference type="EMBL" id="KAG8236316.1"/>
    </source>
</evidence>
<organism evidence="2 3">
    <name type="scientific">Ladona fulva</name>
    <name type="common">Scarce chaser dragonfly</name>
    <name type="synonym">Libellula fulva</name>
    <dbReference type="NCBI Taxonomy" id="123851"/>
    <lineage>
        <taxon>Eukaryota</taxon>
        <taxon>Metazoa</taxon>
        <taxon>Ecdysozoa</taxon>
        <taxon>Arthropoda</taxon>
        <taxon>Hexapoda</taxon>
        <taxon>Insecta</taxon>
        <taxon>Pterygota</taxon>
        <taxon>Palaeoptera</taxon>
        <taxon>Odonata</taxon>
        <taxon>Epiprocta</taxon>
        <taxon>Anisoptera</taxon>
        <taxon>Libelluloidea</taxon>
        <taxon>Libellulidae</taxon>
        <taxon>Ladona</taxon>
    </lineage>
</organism>
<dbReference type="Gene3D" id="3.60.10.10">
    <property type="entry name" value="Endonuclease/exonuclease/phosphatase"/>
    <property type="match status" value="1"/>
</dbReference>
<proteinExistence type="predicted"/>
<protein>
    <recommendedName>
        <fullName evidence="4">Endonuclease/exonuclease/phosphatase domain-containing protein</fullName>
    </recommendedName>
</protein>
<dbReference type="Proteomes" id="UP000792457">
    <property type="component" value="Unassembled WGS sequence"/>
</dbReference>
<gene>
    <name evidence="2" type="ORF">J437_LFUL015943</name>
</gene>
<sequence>MDVIENQTDVSISMIAQLIGERAVKSFIEILEDNIFFDDEELFLEDEHEEAELGINSEEESEYSSRSSLQGTSDSYEPSPKSRKYSHVPLEVKIKVVNLAREHLKWSLATLQSMLINNEQVGVKLGHNKAKLLNRGSQPTFRNSVREEVIDITLCTSNIVHKIKGWRVSGEASLSDHCHILFTLSEEARHVIAYRDPKATNWDLYCSELKRDIEGISQHKFRNQDKIEASVTFLHRSIISSYEKSCPLKVKKEGQQLSWWGAELEGLFTQALEFAFQYTGKGLGLKLNVLKMKKLFFNTPWLNADCRPAA</sequence>
<feature type="compositionally biased region" description="Acidic residues" evidence="1">
    <location>
        <begin position="49"/>
        <end position="62"/>
    </location>
</feature>
<name>A0A8K0P743_LADFU</name>
<reference evidence="2" key="2">
    <citation type="submission" date="2017-10" db="EMBL/GenBank/DDBJ databases">
        <title>Ladona fulva Genome sequencing and assembly.</title>
        <authorList>
            <person name="Murali S."/>
            <person name="Richards S."/>
            <person name="Bandaranaike D."/>
            <person name="Bellair M."/>
            <person name="Blankenburg K."/>
            <person name="Chao H."/>
            <person name="Dinh H."/>
            <person name="Doddapaneni H."/>
            <person name="Dugan-Rocha S."/>
            <person name="Elkadiri S."/>
            <person name="Gnanaolivu R."/>
            <person name="Hernandez B."/>
            <person name="Skinner E."/>
            <person name="Javaid M."/>
            <person name="Lee S."/>
            <person name="Li M."/>
            <person name="Ming W."/>
            <person name="Munidasa M."/>
            <person name="Muniz J."/>
            <person name="Nguyen L."/>
            <person name="Hughes D."/>
            <person name="Osuji N."/>
            <person name="Pu L.-L."/>
            <person name="Puazo M."/>
            <person name="Qu C."/>
            <person name="Quiroz J."/>
            <person name="Raj R."/>
            <person name="Weissenberger G."/>
            <person name="Xin Y."/>
            <person name="Zou X."/>
            <person name="Han Y."/>
            <person name="Worley K."/>
            <person name="Muzny D."/>
            <person name="Gibbs R."/>
        </authorList>
    </citation>
    <scope>NUCLEOTIDE SEQUENCE</scope>
    <source>
        <strain evidence="2">Sampled in the wild</strain>
    </source>
</reference>
<dbReference type="EMBL" id="KZ309014">
    <property type="protein sequence ID" value="KAG8236316.1"/>
    <property type="molecule type" value="Genomic_DNA"/>
</dbReference>
<feature type="region of interest" description="Disordered" evidence="1">
    <location>
        <begin position="49"/>
        <end position="83"/>
    </location>
</feature>
<keyword evidence="3" id="KW-1185">Reference proteome</keyword>
<reference evidence="2" key="1">
    <citation type="submission" date="2013-04" db="EMBL/GenBank/DDBJ databases">
        <authorList>
            <person name="Qu J."/>
            <person name="Murali S.C."/>
            <person name="Bandaranaike D."/>
            <person name="Bellair M."/>
            <person name="Blankenburg K."/>
            <person name="Chao H."/>
            <person name="Dinh H."/>
            <person name="Doddapaneni H."/>
            <person name="Downs B."/>
            <person name="Dugan-Rocha S."/>
            <person name="Elkadiri S."/>
            <person name="Gnanaolivu R.D."/>
            <person name="Hernandez B."/>
            <person name="Javaid M."/>
            <person name="Jayaseelan J.C."/>
            <person name="Lee S."/>
            <person name="Li M."/>
            <person name="Ming W."/>
            <person name="Munidasa M."/>
            <person name="Muniz J."/>
            <person name="Nguyen L."/>
            <person name="Ongeri F."/>
            <person name="Osuji N."/>
            <person name="Pu L.-L."/>
            <person name="Puazo M."/>
            <person name="Qu C."/>
            <person name="Quiroz J."/>
            <person name="Raj R."/>
            <person name="Weissenberger G."/>
            <person name="Xin Y."/>
            <person name="Zou X."/>
            <person name="Han Y."/>
            <person name="Richards S."/>
            <person name="Worley K."/>
            <person name="Muzny D."/>
            <person name="Gibbs R."/>
        </authorList>
    </citation>
    <scope>NUCLEOTIDE SEQUENCE</scope>
    <source>
        <strain evidence="2">Sampled in the wild</strain>
    </source>
</reference>
<accession>A0A8K0P743</accession>
<dbReference type="InterPro" id="IPR036691">
    <property type="entry name" value="Endo/exonu/phosph_ase_sf"/>
</dbReference>